<feature type="signal peptide" evidence="3">
    <location>
        <begin position="1"/>
        <end position="21"/>
    </location>
</feature>
<comment type="caution">
    <text evidence="4">The sequence shown here is derived from an EMBL/GenBank/DDBJ whole genome shotgun (WGS) entry which is preliminary data.</text>
</comment>
<evidence type="ECO:0000313" key="4">
    <source>
        <dbReference type="EMBL" id="CAH8330425.1"/>
    </source>
</evidence>
<evidence type="ECO:0000313" key="5">
    <source>
        <dbReference type="Proteomes" id="UP001642260"/>
    </source>
</evidence>
<sequence>MCNSFLFPRIVKLLFIELIVNIRLFNDGNREHPYGHCLVAGLKKYLRKVIRKDSEKKKMKKSRVKCFIKVVNYQNLMPTRYTLDVDLKEFVTL</sequence>
<dbReference type="AlphaFoldDB" id="A0ABC8JPU8"/>
<evidence type="ECO:0000256" key="2">
    <source>
        <dbReference type="ARBA" id="ARBA00023274"/>
    </source>
</evidence>
<organism evidence="4 5">
    <name type="scientific">Eruca vesicaria subsp. sativa</name>
    <name type="common">Garden rocket</name>
    <name type="synonym">Eruca sativa</name>
    <dbReference type="NCBI Taxonomy" id="29727"/>
    <lineage>
        <taxon>Eukaryota</taxon>
        <taxon>Viridiplantae</taxon>
        <taxon>Streptophyta</taxon>
        <taxon>Embryophyta</taxon>
        <taxon>Tracheophyta</taxon>
        <taxon>Spermatophyta</taxon>
        <taxon>Magnoliopsida</taxon>
        <taxon>eudicotyledons</taxon>
        <taxon>Gunneridae</taxon>
        <taxon>Pentapetalae</taxon>
        <taxon>rosids</taxon>
        <taxon>malvids</taxon>
        <taxon>Brassicales</taxon>
        <taxon>Brassicaceae</taxon>
        <taxon>Brassiceae</taxon>
        <taxon>Eruca</taxon>
    </lineage>
</organism>
<dbReference type="Proteomes" id="UP001642260">
    <property type="component" value="Unassembled WGS sequence"/>
</dbReference>
<evidence type="ECO:0000256" key="1">
    <source>
        <dbReference type="ARBA" id="ARBA00022980"/>
    </source>
</evidence>
<dbReference type="Pfam" id="PF01777">
    <property type="entry name" value="Ribosomal_L27e"/>
    <property type="match status" value="1"/>
</dbReference>
<keyword evidence="3" id="KW-0732">Signal</keyword>
<protein>
    <submittedName>
        <fullName evidence="4">Uncharacterized protein</fullName>
    </submittedName>
</protein>
<keyword evidence="5" id="KW-1185">Reference proteome</keyword>
<reference evidence="4 5" key="1">
    <citation type="submission" date="2022-03" db="EMBL/GenBank/DDBJ databases">
        <authorList>
            <person name="Macdonald S."/>
            <person name="Ahmed S."/>
            <person name="Newling K."/>
        </authorList>
    </citation>
    <scope>NUCLEOTIDE SEQUENCE [LARGE SCALE GENOMIC DNA]</scope>
</reference>
<dbReference type="CDD" id="cd06090">
    <property type="entry name" value="KOW_RPL27"/>
    <property type="match status" value="1"/>
</dbReference>
<dbReference type="InterPro" id="IPR038655">
    <property type="entry name" value="Ribosomal_eL27_sf"/>
</dbReference>
<dbReference type="InterPro" id="IPR041991">
    <property type="entry name" value="Ribosomal_eL27_KOW"/>
</dbReference>
<dbReference type="EMBL" id="CAKOAT010114599">
    <property type="protein sequence ID" value="CAH8330425.1"/>
    <property type="molecule type" value="Genomic_DNA"/>
</dbReference>
<name>A0ABC8JPU8_ERUVS</name>
<proteinExistence type="predicted"/>
<dbReference type="Gene3D" id="2.30.30.770">
    <property type="match status" value="1"/>
</dbReference>
<evidence type="ECO:0000256" key="3">
    <source>
        <dbReference type="SAM" id="SignalP"/>
    </source>
</evidence>
<accession>A0ABC8JPU8</accession>
<dbReference type="PANTHER" id="PTHR10497">
    <property type="entry name" value="60S RIBOSOMAL PROTEIN L27"/>
    <property type="match status" value="1"/>
</dbReference>
<feature type="chain" id="PRO_5044804169" evidence="3">
    <location>
        <begin position="22"/>
        <end position="93"/>
    </location>
</feature>
<dbReference type="GO" id="GO:0005840">
    <property type="term" value="C:ribosome"/>
    <property type="evidence" value="ECO:0007669"/>
    <property type="project" value="UniProtKB-KW"/>
</dbReference>
<dbReference type="GO" id="GO:1990904">
    <property type="term" value="C:ribonucleoprotein complex"/>
    <property type="evidence" value="ECO:0007669"/>
    <property type="project" value="UniProtKB-KW"/>
</dbReference>
<keyword evidence="1" id="KW-0689">Ribosomal protein</keyword>
<dbReference type="InterPro" id="IPR001141">
    <property type="entry name" value="Ribosomal_eL27"/>
</dbReference>
<gene>
    <name evidence="4" type="ORF">ERUC_LOCUS12105</name>
</gene>
<keyword evidence="2" id="KW-0687">Ribonucleoprotein</keyword>